<dbReference type="OrthoDB" id="7364583at2"/>
<evidence type="ECO:0000313" key="1">
    <source>
        <dbReference type="EMBL" id="SOD97695.1"/>
    </source>
</evidence>
<dbReference type="InterPro" id="IPR009579">
    <property type="entry name" value="DUF1192"/>
</dbReference>
<evidence type="ECO:0000313" key="2">
    <source>
        <dbReference type="Proteomes" id="UP000219621"/>
    </source>
</evidence>
<dbReference type="EMBL" id="OCNJ01000007">
    <property type="protein sequence ID" value="SOD97695.1"/>
    <property type="molecule type" value="Genomic_DNA"/>
</dbReference>
<sequence length="63" mass="7209">MALDTDELEPRPPTLAPRDLEIMSVEGLRDYIGELEGEIARVHEVIARKEQARQGAESFFRKK</sequence>
<proteinExistence type="predicted"/>
<dbReference type="Proteomes" id="UP000219621">
    <property type="component" value="Unassembled WGS sequence"/>
</dbReference>
<gene>
    <name evidence="1" type="ORF">SAMN05421508_10752</name>
</gene>
<dbReference type="Pfam" id="PF06698">
    <property type="entry name" value="DUF1192"/>
    <property type="match status" value="1"/>
</dbReference>
<dbReference type="RefSeq" id="WP_097280165.1">
    <property type="nucleotide sequence ID" value="NZ_OCNJ01000007.1"/>
</dbReference>
<protein>
    <recommendedName>
        <fullName evidence="3">DUF1192 domain-containing protein</fullName>
    </recommendedName>
</protein>
<reference evidence="1 2" key="1">
    <citation type="submission" date="2017-09" db="EMBL/GenBank/DDBJ databases">
        <authorList>
            <person name="Ehlers B."/>
            <person name="Leendertz F.H."/>
        </authorList>
    </citation>
    <scope>NUCLEOTIDE SEQUENCE [LARGE SCALE GENOMIC DNA]</scope>
    <source>
        <strain evidence="1 2">USBA 140</strain>
    </source>
</reference>
<organism evidence="1 2">
    <name type="scientific">Caenispirillum bisanense</name>
    <dbReference type="NCBI Taxonomy" id="414052"/>
    <lineage>
        <taxon>Bacteria</taxon>
        <taxon>Pseudomonadati</taxon>
        <taxon>Pseudomonadota</taxon>
        <taxon>Alphaproteobacteria</taxon>
        <taxon>Rhodospirillales</taxon>
        <taxon>Novispirillaceae</taxon>
        <taxon>Caenispirillum</taxon>
    </lineage>
</organism>
<keyword evidence="2" id="KW-1185">Reference proteome</keyword>
<name>A0A286GQ71_9PROT</name>
<dbReference type="AlphaFoldDB" id="A0A286GQ71"/>
<evidence type="ECO:0008006" key="3">
    <source>
        <dbReference type="Google" id="ProtNLM"/>
    </source>
</evidence>
<accession>A0A286GQ71</accession>